<keyword evidence="2" id="KW-0614">Plasmid</keyword>
<sequence>MHELQGIALNKVIQMNKSGFVLFQITVILIAVVFFYTYYLFVGRTFTCVADVNFIVNKNNEIIKLDSDYDFVLEPNRKASIHINGTLTFNDRNYDLNRAYFMEYSRKNNSFYYEMHIVNKSKHKLDNTPDELFEAYFMAQNLSAPFYLKVSKIRNNLYLTEGLKRTYFTCLRS</sequence>
<dbReference type="AlphaFoldDB" id="A0A217EU14"/>
<organism evidence="2">
    <name type="scientific">Enterobacter asburiae</name>
    <dbReference type="NCBI Taxonomy" id="61645"/>
    <lineage>
        <taxon>Bacteria</taxon>
        <taxon>Pseudomonadati</taxon>
        <taxon>Pseudomonadota</taxon>
        <taxon>Gammaproteobacteria</taxon>
        <taxon>Enterobacterales</taxon>
        <taxon>Enterobacteriaceae</taxon>
        <taxon>Enterobacter</taxon>
        <taxon>Enterobacter cloacae complex</taxon>
    </lineage>
</organism>
<keyword evidence="1" id="KW-0472">Membrane</keyword>
<evidence type="ECO:0000313" key="2">
    <source>
        <dbReference type="EMBL" id="AQZ19793.1"/>
    </source>
</evidence>
<feature type="transmembrane region" description="Helical" evidence="1">
    <location>
        <begin position="20"/>
        <end position="41"/>
    </location>
</feature>
<keyword evidence="1" id="KW-1133">Transmembrane helix</keyword>
<geneLocation type="plasmid" evidence="2">
    <name>pJF-587</name>
</geneLocation>
<evidence type="ECO:0000256" key="1">
    <source>
        <dbReference type="SAM" id="Phobius"/>
    </source>
</evidence>
<proteinExistence type="predicted"/>
<dbReference type="EMBL" id="KX912253">
    <property type="protein sequence ID" value="AQZ19793.1"/>
    <property type="molecule type" value="Genomic_DNA"/>
</dbReference>
<protein>
    <submittedName>
        <fullName evidence="2">Uncharacterized protein</fullName>
    </submittedName>
</protein>
<name>A0A217EU14_ENTAS</name>
<reference evidence="2" key="1">
    <citation type="journal article" date="2017" name="J. Antimicrob. Chemother.">
        <title>FRI-2 carbapenemase-producing Enterobacter cloacae complex in the UK.</title>
        <authorList>
            <person name="Meunier D."/>
            <person name="Findlay J."/>
            <person name="Doumith M."/>
            <person name="Godoy D."/>
            <person name="Perry C."/>
            <person name="Pike R."/>
            <person name="Gronthoud F."/>
            <person name="Shryane T."/>
            <person name="Poirel L."/>
            <person name="Welfare W."/>
            <person name="Woodford N."/>
            <person name="Hopkins K.L."/>
        </authorList>
    </citation>
    <scope>NUCLEOTIDE SEQUENCE</scope>
    <source>
        <strain evidence="2">H162620587</strain>
        <plasmid evidence="2">pJF-587</plasmid>
    </source>
</reference>
<keyword evidence="1" id="KW-0812">Transmembrane</keyword>
<accession>A0A217EU14</accession>
<dbReference type="InterPro" id="IPR031854">
    <property type="entry name" value="FidL-like"/>
</dbReference>
<dbReference type="Pfam" id="PF15941">
    <property type="entry name" value="FidL_like"/>
    <property type="match status" value="1"/>
</dbReference>